<dbReference type="Gene3D" id="3.90.1570.10">
    <property type="entry name" value="tt1808, chain A"/>
    <property type="match status" value="1"/>
</dbReference>
<proteinExistence type="predicted"/>
<protein>
    <recommendedName>
        <fullName evidence="1">Putative restriction endonuclease domain-containing protein</fullName>
    </recommendedName>
</protein>
<dbReference type="EMBL" id="AP025523">
    <property type="protein sequence ID" value="BDE06817.1"/>
    <property type="molecule type" value="Genomic_DNA"/>
</dbReference>
<evidence type="ECO:0000313" key="2">
    <source>
        <dbReference type="EMBL" id="BDE06817.1"/>
    </source>
</evidence>
<accession>A0AAN1XZ08</accession>
<feature type="domain" description="Putative restriction endonuclease" evidence="1">
    <location>
        <begin position="4"/>
        <end position="77"/>
    </location>
</feature>
<dbReference type="AlphaFoldDB" id="A0AAN1XZ08"/>
<keyword evidence="3" id="KW-1185">Reference proteome</keyword>
<dbReference type="Proteomes" id="UP001317532">
    <property type="component" value="Chromosome"/>
</dbReference>
<dbReference type="PANTHER" id="PTHR35400">
    <property type="entry name" value="SLR1083 PROTEIN"/>
    <property type="match status" value="1"/>
</dbReference>
<evidence type="ECO:0000259" key="1">
    <source>
        <dbReference type="Pfam" id="PF05685"/>
    </source>
</evidence>
<evidence type="ECO:0000313" key="3">
    <source>
        <dbReference type="Proteomes" id="UP001317532"/>
    </source>
</evidence>
<name>A0AAN1XZ08_UNVUL</name>
<sequence length="86" mass="9441">MLPVIEGSNTTLAYDRGAKLAAYATSGIGEYWIVNLRDRTVEVHAQPRDGRFQSTRIARGDDRVTPRGIPDVSFTVAEMFGTIARG</sequence>
<dbReference type="PANTHER" id="PTHR35400:SF1">
    <property type="entry name" value="SLR1083 PROTEIN"/>
    <property type="match status" value="1"/>
</dbReference>
<dbReference type="Pfam" id="PF05685">
    <property type="entry name" value="Uma2"/>
    <property type="match status" value="1"/>
</dbReference>
<organism evidence="2 3">
    <name type="scientific">Vulcanimicrobium alpinum</name>
    <dbReference type="NCBI Taxonomy" id="3016050"/>
    <lineage>
        <taxon>Bacteria</taxon>
        <taxon>Bacillati</taxon>
        <taxon>Vulcanimicrobiota</taxon>
        <taxon>Vulcanimicrobiia</taxon>
        <taxon>Vulcanimicrobiales</taxon>
        <taxon>Vulcanimicrobiaceae</taxon>
        <taxon>Vulcanimicrobium</taxon>
    </lineage>
</organism>
<gene>
    <name evidence="2" type="ORF">WPS_20930</name>
</gene>
<dbReference type="SUPFAM" id="SSF52980">
    <property type="entry name" value="Restriction endonuclease-like"/>
    <property type="match status" value="1"/>
</dbReference>
<dbReference type="CDD" id="cd06260">
    <property type="entry name" value="DUF820-like"/>
    <property type="match status" value="1"/>
</dbReference>
<dbReference type="KEGG" id="vab:WPS_20930"/>
<dbReference type="InterPro" id="IPR008538">
    <property type="entry name" value="Uma2"/>
</dbReference>
<reference evidence="2 3" key="1">
    <citation type="journal article" date="2022" name="ISME Commun">
        <title>Vulcanimicrobium alpinus gen. nov. sp. nov., the first cultivated representative of the candidate phylum 'Eremiobacterota', is a metabolically versatile aerobic anoxygenic phototroph.</title>
        <authorList>
            <person name="Yabe S."/>
            <person name="Muto K."/>
            <person name="Abe K."/>
            <person name="Yokota A."/>
            <person name="Staudigel H."/>
            <person name="Tebo B.M."/>
        </authorList>
    </citation>
    <scope>NUCLEOTIDE SEQUENCE [LARGE SCALE GENOMIC DNA]</scope>
    <source>
        <strain evidence="2 3">WC8-2</strain>
    </source>
</reference>
<dbReference type="InterPro" id="IPR012296">
    <property type="entry name" value="Nuclease_put_TT1808"/>
</dbReference>
<dbReference type="InterPro" id="IPR011335">
    <property type="entry name" value="Restrct_endonuc-II-like"/>
</dbReference>